<feature type="region of interest" description="Disordered" evidence="1">
    <location>
        <begin position="293"/>
        <end position="312"/>
    </location>
</feature>
<feature type="region of interest" description="Disordered" evidence="1">
    <location>
        <begin position="356"/>
        <end position="388"/>
    </location>
</feature>
<proteinExistence type="predicted"/>
<feature type="compositionally biased region" description="Low complexity" evidence="1">
    <location>
        <begin position="361"/>
        <end position="388"/>
    </location>
</feature>
<dbReference type="InterPro" id="IPR035999">
    <property type="entry name" value="Sec7_dom_sf"/>
</dbReference>
<dbReference type="GO" id="GO:0005085">
    <property type="term" value="F:guanyl-nucleotide exchange factor activity"/>
    <property type="evidence" value="ECO:0007669"/>
    <property type="project" value="InterPro"/>
</dbReference>
<dbReference type="Pfam" id="PF01369">
    <property type="entry name" value="Sec7"/>
    <property type="match status" value="1"/>
</dbReference>
<sequence length="1032" mass="116449">MNQLISDFIKGKLSKRKREHSRADDKDSEVKDVEPNLPGLFPNSIGVASHNSDTHDTLNDIQEEEVLAAAPKDKVEVSKRENKKSTPGSIGRKPSLPGLRRLKHRVSSLPDLRLKSLSHRNKHTTDQNEDANWGGNIERGPKAPSLSTPSLRFTLQNNDKSSSGSTLSTNAGTISSGKKSARIRSWLHLTPAPKTDEESKRQDEDHRAILKQKVQIKKVVSLSDAASIYSGPRSASVSRSVSRSRSSKSTSRMQSGEILGLTTVSRSKSSEVVNNRVGSLRRSNSSLVYSVRRSTLGGQHSREASMDSADESGISMINFRRRRSRTIGTLEQHHSDSISNKGSVIINANNGPILKERSIRGRSNSSSSNFIPTSTTNPNQRNFSSLNSRRSNSLVTTLTNIMSLRSVTGLHAQRFPLPVPVLFESLDKPSKPLETDTIDDFLSKTVPVYQKYLALVLCAHEDDFLLSCLQKYMDTEFDFSDQPLDLSLRTVLLFLELPKESQQIERFLKCFSISYLKQSHKRFMDSNGIEPMWKDIEQLHFLAYSLLVLHTDTFNPNNKDKITKVEFVRLIHSDTESSGKSVPREYLEYLYDNITAKEFPVVILPPYEVEENFHLQDKVVNMVPESYSPAVILKSQWLAQRCFLILGNKSTLPHQYPLTPPALPTGVMSSASSSMSLFAIEDIDPYYYLINDSLANIKLQNFIDSVPSESLVSAQDVDAQGAKKLLSLLKEIKGGYLKFNKTQILSKFPDINFEIMNKNSELRTGFLKVLKMGEIDMKVNTRKFSLVGNVVRSHWKTKFAILTTSFLFFFDSMTSLEPQLVMDELTKTSNYIIDLSQSLSEPYEMEYCNRLFLTENKDEGPNVLSIVNQNQKRDIMFRDAIEAATWKNSIYFSGSIDGCQMEIGGLKNTLIVERRTSLQDKILKLKSNHEQNMSKWSSLHAQLNLYLNTAPITTKTRSTLIDHINGITKRIEMVSYQNERLDIYIKLLNLIAGLEPSLSEYNSFDVSSIEESFLFSQQSRKSFEQKSVSETD</sequence>
<dbReference type="PANTHER" id="PTHR10663">
    <property type="entry name" value="GUANYL-NUCLEOTIDE EXCHANGE FACTOR"/>
    <property type="match status" value="1"/>
</dbReference>
<feature type="region of interest" description="Disordered" evidence="1">
    <location>
        <begin position="1"/>
        <end position="184"/>
    </location>
</feature>
<organism evidence="3 4">
    <name type="scientific">Kluyveromyces dobzhanskii CBS 2104</name>
    <dbReference type="NCBI Taxonomy" id="1427455"/>
    <lineage>
        <taxon>Eukaryota</taxon>
        <taxon>Fungi</taxon>
        <taxon>Dikarya</taxon>
        <taxon>Ascomycota</taxon>
        <taxon>Saccharomycotina</taxon>
        <taxon>Saccharomycetes</taxon>
        <taxon>Saccharomycetales</taxon>
        <taxon>Saccharomycetaceae</taxon>
        <taxon>Kluyveromyces</taxon>
    </lineage>
</organism>
<dbReference type="Proteomes" id="UP000031516">
    <property type="component" value="Unassembled WGS sequence"/>
</dbReference>
<dbReference type="AlphaFoldDB" id="A0A0A8L571"/>
<dbReference type="GO" id="GO:0032012">
    <property type="term" value="P:regulation of ARF protein signal transduction"/>
    <property type="evidence" value="ECO:0007669"/>
    <property type="project" value="InterPro"/>
</dbReference>
<evidence type="ECO:0000313" key="4">
    <source>
        <dbReference type="Proteomes" id="UP000031516"/>
    </source>
</evidence>
<accession>A0A0A8L571</accession>
<dbReference type="OrthoDB" id="430364at2759"/>
<dbReference type="PANTHER" id="PTHR10663:SF405">
    <property type="entry name" value="ARF GUANINE NUCLEOTIDE EXCHANGE FACTOR SYT1"/>
    <property type="match status" value="1"/>
</dbReference>
<dbReference type="SMART" id="SM00222">
    <property type="entry name" value="Sec7"/>
    <property type="match status" value="1"/>
</dbReference>
<feature type="compositionally biased region" description="Basic and acidic residues" evidence="1">
    <location>
        <begin position="71"/>
        <end position="84"/>
    </location>
</feature>
<dbReference type="InterPro" id="IPR023394">
    <property type="entry name" value="Sec7_C_sf"/>
</dbReference>
<reference evidence="3 4" key="1">
    <citation type="submission" date="2014-03" db="EMBL/GenBank/DDBJ databases">
        <title>The genome of Kluyveromyces dobzhanskii.</title>
        <authorList>
            <person name="Nystedt B."/>
            <person name="Astrom S."/>
        </authorList>
    </citation>
    <scope>NUCLEOTIDE SEQUENCE [LARGE SCALE GENOMIC DNA]</scope>
    <source>
        <strain evidence="3 4">CBS 2104</strain>
    </source>
</reference>
<dbReference type="SUPFAM" id="SSF48425">
    <property type="entry name" value="Sec7 domain"/>
    <property type="match status" value="1"/>
</dbReference>
<feature type="compositionally biased region" description="Basic and acidic residues" evidence="1">
    <location>
        <begin position="21"/>
        <end position="34"/>
    </location>
</feature>
<feature type="compositionally biased region" description="Low complexity" evidence="1">
    <location>
        <begin position="230"/>
        <end position="255"/>
    </location>
</feature>
<keyword evidence="4" id="KW-1185">Reference proteome</keyword>
<dbReference type="Gene3D" id="1.10.1000.11">
    <property type="entry name" value="Arf Nucleotide-binding Site Opener,domain 2"/>
    <property type="match status" value="1"/>
</dbReference>
<dbReference type="EMBL" id="CCBQ010000020">
    <property type="protein sequence ID" value="CDO93234.1"/>
    <property type="molecule type" value="Genomic_DNA"/>
</dbReference>
<dbReference type="InterPro" id="IPR000904">
    <property type="entry name" value="Sec7_dom"/>
</dbReference>
<feature type="compositionally biased region" description="Polar residues" evidence="1">
    <location>
        <begin position="145"/>
        <end position="178"/>
    </location>
</feature>
<feature type="region of interest" description="Disordered" evidence="1">
    <location>
        <begin position="230"/>
        <end position="262"/>
    </location>
</feature>
<comment type="caution">
    <text evidence="3">The sequence shown here is derived from an EMBL/GenBank/DDBJ whole genome shotgun (WGS) entry which is preliminary data.</text>
</comment>
<gene>
    <name evidence="3" type="ORF">KLDO_g1537A</name>
</gene>
<evidence type="ECO:0000259" key="2">
    <source>
        <dbReference type="PROSITE" id="PS50190"/>
    </source>
</evidence>
<evidence type="ECO:0000256" key="1">
    <source>
        <dbReference type="SAM" id="MobiDB-lite"/>
    </source>
</evidence>
<feature type="domain" description="SEC7" evidence="2">
    <location>
        <begin position="401"/>
        <end position="597"/>
    </location>
</feature>
<dbReference type="PROSITE" id="PS50190">
    <property type="entry name" value="SEC7"/>
    <property type="match status" value="1"/>
</dbReference>
<evidence type="ECO:0000313" key="3">
    <source>
        <dbReference type="EMBL" id="CDO93234.1"/>
    </source>
</evidence>
<name>A0A0A8L571_9SACH</name>
<protein>
    <submittedName>
        <fullName evidence="3">WGS project CCBQ000000000 data, contig 00097</fullName>
    </submittedName>
</protein>